<name>F4WBK4_ACREC</name>
<dbReference type="GO" id="GO:0004843">
    <property type="term" value="F:cysteine-type deubiquitinase activity"/>
    <property type="evidence" value="ECO:0007669"/>
    <property type="project" value="InterPro"/>
</dbReference>
<sequence>MNRGHYTCMLRADKKSEWCYFNDLQVIKKKWPKEAQGIYMLFFEQIKFLRGRHVQERASRVEASGPEEALLSRDSILALSSIPNHGGVSVYSTTWVHPEEMSGRQFRDVPNVVLRRC</sequence>
<dbReference type="AlphaFoldDB" id="F4WBK4"/>
<dbReference type="SUPFAM" id="SSF54001">
    <property type="entry name" value="Cysteine proteinases"/>
    <property type="match status" value="1"/>
</dbReference>
<accession>F4WBK4</accession>
<protein>
    <recommendedName>
        <fullName evidence="1">USP domain-containing protein</fullName>
    </recommendedName>
</protein>
<dbReference type="InterPro" id="IPR028889">
    <property type="entry name" value="USP"/>
</dbReference>
<dbReference type="Proteomes" id="UP000007755">
    <property type="component" value="Unassembled WGS sequence"/>
</dbReference>
<dbReference type="InParanoid" id="F4WBK4"/>
<feature type="domain" description="USP" evidence="1">
    <location>
        <begin position="1"/>
        <end position="46"/>
    </location>
</feature>
<dbReference type="EMBL" id="GL888065">
    <property type="protein sequence ID" value="EGI68409.1"/>
    <property type="molecule type" value="Genomic_DNA"/>
</dbReference>
<keyword evidence="3" id="KW-1185">Reference proteome</keyword>
<proteinExistence type="predicted"/>
<reference evidence="2" key="1">
    <citation type="submission" date="2011-02" db="EMBL/GenBank/DDBJ databases">
        <title>The genome of the leaf-cutting ant Acromyrmex echinatior suggests key adaptations to social evolution and fungus farming.</title>
        <authorList>
            <person name="Nygaard S."/>
            <person name="Zhang G."/>
        </authorList>
    </citation>
    <scope>NUCLEOTIDE SEQUENCE</scope>
</reference>
<dbReference type="Gene3D" id="3.90.70.10">
    <property type="entry name" value="Cysteine proteinases"/>
    <property type="match status" value="1"/>
</dbReference>
<evidence type="ECO:0000313" key="2">
    <source>
        <dbReference type="EMBL" id="EGI68409.1"/>
    </source>
</evidence>
<evidence type="ECO:0000259" key="1">
    <source>
        <dbReference type="PROSITE" id="PS50235"/>
    </source>
</evidence>
<dbReference type="InterPro" id="IPR001394">
    <property type="entry name" value="Peptidase_C19_UCH"/>
</dbReference>
<dbReference type="PROSITE" id="PS50235">
    <property type="entry name" value="USP_3"/>
    <property type="match status" value="1"/>
</dbReference>
<dbReference type="Pfam" id="PF00443">
    <property type="entry name" value="UCH"/>
    <property type="match status" value="1"/>
</dbReference>
<organism evidence="3">
    <name type="scientific">Acromyrmex echinatior</name>
    <name type="common">Panamanian leafcutter ant</name>
    <name type="synonym">Acromyrmex octospinosus echinatior</name>
    <dbReference type="NCBI Taxonomy" id="103372"/>
    <lineage>
        <taxon>Eukaryota</taxon>
        <taxon>Metazoa</taxon>
        <taxon>Ecdysozoa</taxon>
        <taxon>Arthropoda</taxon>
        <taxon>Hexapoda</taxon>
        <taxon>Insecta</taxon>
        <taxon>Pterygota</taxon>
        <taxon>Neoptera</taxon>
        <taxon>Endopterygota</taxon>
        <taxon>Hymenoptera</taxon>
        <taxon>Apocrita</taxon>
        <taxon>Aculeata</taxon>
        <taxon>Formicoidea</taxon>
        <taxon>Formicidae</taxon>
        <taxon>Myrmicinae</taxon>
        <taxon>Acromyrmex</taxon>
    </lineage>
</organism>
<gene>
    <name evidence="2" type="ORF">G5I_02920</name>
</gene>
<dbReference type="GO" id="GO:0016579">
    <property type="term" value="P:protein deubiquitination"/>
    <property type="evidence" value="ECO:0007669"/>
    <property type="project" value="InterPro"/>
</dbReference>
<dbReference type="InterPro" id="IPR038765">
    <property type="entry name" value="Papain-like_cys_pep_sf"/>
</dbReference>
<evidence type="ECO:0000313" key="3">
    <source>
        <dbReference type="Proteomes" id="UP000007755"/>
    </source>
</evidence>